<organism evidence="1 2">
    <name type="scientific">Marinilabilia rubra</name>
    <dbReference type="NCBI Taxonomy" id="2162893"/>
    <lineage>
        <taxon>Bacteria</taxon>
        <taxon>Pseudomonadati</taxon>
        <taxon>Bacteroidota</taxon>
        <taxon>Bacteroidia</taxon>
        <taxon>Marinilabiliales</taxon>
        <taxon>Marinilabiliaceae</taxon>
        <taxon>Marinilabilia</taxon>
    </lineage>
</organism>
<dbReference type="OrthoDB" id="1119203at2"/>
<gene>
    <name evidence="1" type="ORF">DDZ16_14505</name>
</gene>
<name>A0A2U2B6H2_9BACT</name>
<evidence type="ECO:0000313" key="2">
    <source>
        <dbReference type="Proteomes" id="UP000244956"/>
    </source>
</evidence>
<dbReference type="Proteomes" id="UP000244956">
    <property type="component" value="Unassembled WGS sequence"/>
</dbReference>
<keyword evidence="2" id="KW-1185">Reference proteome</keyword>
<reference evidence="1 2" key="1">
    <citation type="submission" date="2018-05" db="EMBL/GenBank/DDBJ databases">
        <title>Marinilabilia rubrum sp. nov., isolated from saltern sediment.</title>
        <authorList>
            <person name="Zhang R."/>
        </authorList>
    </citation>
    <scope>NUCLEOTIDE SEQUENCE [LARGE SCALE GENOMIC DNA]</scope>
    <source>
        <strain evidence="1 2">WTE16</strain>
    </source>
</reference>
<proteinExistence type="predicted"/>
<protein>
    <submittedName>
        <fullName evidence="1">Uncharacterized protein</fullName>
    </submittedName>
</protein>
<accession>A0A2U2B6H2</accession>
<dbReference type="AlphaFoldDB" id="A0A2U2B6H2"/>
<evidence type="ECO:0000313" key="1">
    <source>
        <dbReference type="EMBL" id="PWD98669.1"/>
    </source>
</evidence>
<comment type="caution">
    <text evidence="1">The sequence shown here is derived from an EMBL/GenBank/DDBJ whole genome shotgun (WGS) entry which is preliminary data.</text>
</comment>
<dbReference type="EMBL" id="QEWP01000012">
    <property type="protein sequence ID" value="PWD98669.1"/>
    <property type="molecule type" value="Genomic_DNA"/>
</dbReference>
<sequence>MASYSPKSTYQNCIHRFLPVIFVLLLGLFYSSNVQSQCASFARAVVKPELSPFIHDGNYNATILAEGESVLLRKTVFEGQKYRIVVKGVPELPGLRFRVIDSGSQVLFDNALYEYADTWDFDVQDTRTISVEVTVREDNNPGSSVGGCVAVLFGLSLD</sequence>